<accession>A0A4Z2H0T9</accession>
<name>A0A4Z2H0T9_9TELE</name>
<reference evidence="2 3" key="1">
    <citation type="submission" date="2019-03" db="EMBL/GenBank/DDBJ databases">
        <title>First draft genome of Liparis tanakae, snailfish: a comprehensive survey of snailfish specific genes.</title>
        <authorList>
            <person name="Kim W."/>
            <person name="Song I."/>
            <person name="Jeong J.-H."/>
            <person name="Kim D."/>
            <person name="Kim S."/>
            <person name="Ryu S."/>
            <person name="Song J.Y."/>
            <person name="Lee S.K."/>
        </authorList>
    </citation>
    <scope>NUCLEOTIDE SEQUENCE [LARGE SCALE GENOMIC DNA]</scope>
    <source>
        <tissue evidence="2">Muscle</tissue>
    </source>
</reference>
<feature type="region of interest" description="Disordered" evidence="1">
    <location>
        <begin position="91"/>
        <end position="126"/>
    </location>
</feature>
<evidence type="ECO:0000313" key="3">
    <source>
        <dbReference type="Proteomes" id="UP000314294"/>
    </source>
</evidence>
<feature type="region of interest" description="Disordered" evidence="1">
    <location>
        <begin position="1"/>
        <end position="33"/>
    </location>
</feature>
<dbReference type="AlphaFoldDB" id="A0A4Z2H0T9"/>
<evidence type="ECO:0000313" key="2">
    <source>
        <dbReference type="EMBL" id="TNN59458.1"/>
    </source>
</evidence>
<comment type="caution">
    <text evidence="2">The sequence shown here is derived from an EMBL/GenBank/DDBJ whole genome shotgun (WGS) entry which is preliminary data.</text>
</comment>
<sequence>MGRFPRTGGGMRSKPPRTRMGKPPMGRLPRSSNSMTVGAELLLMATPSYLSQLLYLGTFYPDDAPCQALMDQQAKLGVKINPTVMLVLQKHKRSAASGGPETLPNDDSPSISARYSKNASPPALCV</sequence>
<protein>
    <submittedName>
        <fullName evidence="2">Uncharacterized protein</fullName>
    </submittedName>
</protein>
<evidence type="ECO:0000256" key="1">
    <source>
        <dbReference type="SAM" id="MobiDB-lite"/>
    </source>
</evidence>
<keyword evidence="3" id="KW-1185">Reference proteome</keyword>
<proteinExistence type="predicted"/>
<dbReference type="Proteomes" id="UP000314294">
    <property type="component" value="Unassembled WGS sequence"/>
</dbReference>
<dbReference type="EMBL" id="SRLO01000355">
    <property type="protein sequence ID" value="TNN59458.1"/>
    <property type="molecule type" value="Genomic_DNA"/>
</dbReference>
<gene>
    <name evidence="2" type="ORF">EYF80_030273</name>
</gene>
<feature type="compositionally biased region" description="Polar residues" evidence="1">
    <location>
        <begin position="105"/>
        <end position="119"/>
    </location>
</feature>
<organism evidence="2 3">
    <name type="scientific">Liparis tanakae</name>
    <name type="common">Tanaka's snailfish</name>
    <dbReference type="NCBI Taxonomy" id="230148"/>
    <lineage>
        <taxon>Eukaryota</taxon>
        <taxon>Metazoa</taxon>
        <taxon>Chordata</taxon>
        <taxon>Craniata</taxon>
        <taxon>Vertebrata</taxon>
        <taxon>Euteleostomi</taxon>
        <taxon>Actinopterygii</taxon>
        <taxon>Neopterygii</taxon>
        <taxon>Teleostei</taxon>
        <taxon>Neoteleostei</taxon>
        <taxon>Acanthomorphata</taxon>
        <taxon>Eupercaria</taxon>
        <taxon>Perciformes</taxon>
        <taxon>Cottioidei</taxon>
        <taxon>Cottales</taxon>
        <taxon>Liparidae</taxon>
        <taxon>Liparis</taxon>
    </lineage>
</organism>